<keyword evidence="1" id="KW-0812">Transmembrane</keyword>
<dbReference type="Proteomes" id="UP000023152">
    <property type="component" value="Unassembled WGS sequence"/>
</dbReference>
<proteinExistence type="predicted"/>
<keyword evidence="3" id="KW-1185">Reference proteome</keyword>
<dbReference type="EMBL" id="ASPP01021631">
    <property type="protein sequence ID" value="ETO12215.1"/>
    <property type="molecule type" value="Genomic_DNA"/>
</dbReference>
<evidence type="ECO:0000313" key="2">
    <source>
        <dbReference type="EMBL" id="ETO12215.1"/>
    </source>
</evidence>
<protein>
    <submittedName>
        <fullName evidence="2">Uncharacterized protein</fullName>
    </submittedName>
</protein>
<comment type="caution">
    <text evidence="2">The sequence shown here is derived from an EMBL/GenBank/DDBJ whole genome shotgun (WGS) entry which is preliminary data.</text>
</comment>
<dbReference type="AlphaFoldDB" id="X6MGN8"/>
<keyword evidence="1" id="KW-1133">Transmembrane helix</keyword>
<keyword evidence="1" id="KW-0472">Membrane</keyword>
<organism evidence="2 3">
    <name type="scientific">Reticulomyxa filosa</name>
    <dbReference type="NCBI Taxonomy" id="46433"/>
    <lineage>
        <taxon>Eukaryota</taxon>
        <taxon>Sar</taxon>
        <taxon>Rhizaria</taxon>
        <taxon>Retaria</taxon>
        <taxon>Foraminifera</taxon>
        <taxon>Monothalamids</taxon>
        <taxon>Reticulomyxidae</taxon>
        <taxon>Reticulomyxa</taxon>
    </lineage>
</organism>
<name>X6MGN8_RETFI</name>
<evidence type="ECO:0000313" key="3">
    <source>
        <dbReference type="Proteomes" id="UP000023152"/>
    </source>
</evidence>
<sequence>MKKGRKVGKNEIKKGGKGGKSWKKILLRKENLKRILNKKEKKYKATAATIFLAQADSSEADICENLLQFYLTERAIDVTSFAEQAPRFLFYFSMINISCSFLNLVMEFIIYNDCGNVSLEIRISTAGAKKTTVLNCYEHKKKIIDYLYACAILKFGNEKKKKEKLTTSLDHKLKVGYTEITRKLCLSLQMQEKKEGCCSTLKVDIPTLWCRNGGRENVESDEVVKKNSLLTIKKIATSGESFHDSGSISRRSCAKLRQHVSKQEEKDNVDDEYDEDNKENFFNKKNSSTRLPSLVIGSSRLRVKILRFQTCIELQFIGSNK</sequence>
<feature type="transmembrane region" description="Helical" evidence="1">
    <location>
        <begin position="88"/>
        <end position="111"/>
    </location>
</feature>
<accession>X6MGN8</accession>
<evidence type="ECO:0000256" key="1">
    <source>
        <dbReference type="SAM" id="Phobius"/>
    </source>
</evidence>
<gene>
    <name evidence="2" type="ORF">RFI_25161</name>
</gene>
<reference evidence="2 3" key="1">
    <citation type="journal article" date="2013" name="Curr. Biol.">
        <title>The Genome of the Foraminiferan Reticulomyxa filosa.</title>
        <authorList>
            <person name="Glockner G."/>
            <person name="Hulsmann N."/>
            <person name="Schleicher M."/>
            <person name="Noegel A.A."/>
            <person name="Eichinger L."/>
            <person name="Gallinger C."/>
            <person name="Pawlowski J."/>
            <person name="Sierra R."/>
            <person name="Euteneuer U."/>
            <person name="Pillet L."/>
            <person name="Moustafa A."/>
            <person name="Platzer M."/>
            <person name="Groth M."/>
            <person name="Szafranski K."/>
            <person name="Schliwa M."/>
        </authorList>
    </citation>
    <scope>NUCLEOTIDE SEQUENCE [LARGE SCALE GENOMIC DNA]</scope>
</reference>